<feature type="region of interest" description="Disordered" evidence="2">
    <location>
        <begin position="523"/>
        <end position="609"/>
    </location>
</feature>
<dbReference type="InterPro" id="IPR036869">
    <property type="entry name" value="J_dom_sf"/>
</dbReference>
<feature type="compositionally biased region" description="Low complexity" evidence="2">
    <location>
        <begin position="19"/>
        <end position="35"/>
    </location>
</feature>
<feature type="compositionally biased region" description="Basic and acidic residues" evidence="2">
    <location>
        <begin position="808"/>
        <end position="845"/>
    </location>
</feature>
<dbReference type="FunFam" id="1.10.287.110:FF:000009">
    <property type="entry name" value="Auxilin-related protein 1"/>
    <property type="match status" value="1"/>
</dbReference>
<dbReference type="PANTHER" id="PTHR23172:SF19">
    <property type="entry name" value="J DOMAIN-CONTAINING PROTEIN"/>
    <property type="match status" value="1"/>
</dbReference>
<dbReference type="GO" id="GO:0005737">
    <property type="term" value="C:cytoplasm"/>
    <property type="evidence" value="ECO:0007669"/>
    <property type="project" value="TreeGrafter"/>
</dbReference>
<feature type="compositionally biased region" description="Basic and acidic residues" evidence="2">
    <location>
        <begin position="495"/>
        <end position="507"/>
    </location>
</feature>
<dbReference type="PANTHER" id="PTHR23172">
    <property type="entry name" value="AUXILIN/CYCLIN G-ASSOCIATED KINASE-RELATED"/>
    <property type="match status" value="1"/>
</dbReference>
<protein>
    <recommendedName>
        <fullName evidence="5">J domain-containing protein</fullName>
    </recommendedName>
</protein>
<feature type="region of interest" description="Disordered" evidence="2">
    <location>
        <begin position="794"/>
        <end position="845"/>
    </location>
</feature>
<proteinExistence type="predicted"/>
<evidence type="ECO:0000313" key="4">
    <source>
        <dbReference type="Proteomes" id="UP000053144"/>
    </source>
</evidence>
<dbReference type="Proteomes" id="UP000053144">
    <property type="component" value="Chromosome 4"/>
</dbReference>
<feature type="compositionally biased region" description="Basic and acidic residues" evidence="2">
    <location>
        <begin position="368"/>
        <end position="379"/>
    </location>
</feature>
<dbReference type="EMBL" id="CM003374">
    <property type="protein sequence ID" value="KOM40621.1"/>
    <property type="molecule type" value="Genomic_DNA"/>
</dbReference>
<evidence type="ECO:0000313" key="3">
    <source>
        <dbReference type="EMBL" id="KOM40621.1"/>
    </source>
</evidence>
<feature type="compositionally biased region" description="Basic and acidic residues" evidence="2">
    <location>
        <begin position="654"/>
        <end position="719"/>
    </location>
</feature>
<feature type="region of interest" description="Disordered" evidence="2">
    <location>
        <begin position="1"/>
        <end position="39"/>
    </location>
</feature>
<dbReference type="GO" id="GO:0030276">
    <property type="term" value="F:clathrin binding"/>
    <property type="evidence" value="ECO:0007669"/>
    <property type="project" value="TreeGrafter"/>
</dbReference>
<accession>A0A0L9UD37</accession>
<feature type="region of interest" description="Disordered" evidence="2">
    <location>
        <begin position="654"/>
        <end position="775"/>
    </location>
</feature>
<feature type="region of interest" description="Disordered" evidence="2">
    <location>
        <begin position="355"/>
        <end position="469"/>
    </location>
</feature>
<dbReference type="Gramene" id="KOM40621">
    <property type="protein sequence ID" value="KOM40621"/>
    <property type="gene ID" value="LR48_Vigan04g081900"/>
</dbReference>
<feature type="compositionally biased region" description="Polar residues" evidence="2">
    <location>
        <begin position="307"/>
        <end position="341"/>
    </location>
</feature>
<dbReference type="GO" id="GO:0072318">
    <property type="term" value="P:clathrin coat disassembly"/>
    <property type="evidence" value="ECO:0007669"/>
    <property type="project" value="TreeGrafter"/>
</dbReference>
<feature type="compositionally biased region" description="Polar residues" evidence="2">
    <location>
        <begin position="750"/>
        <end position="766"/>
    </location>
</feature>
<evidence type="ECO:0008006" key="5">
    <source>
        <dbReference type="Google" id="ProtNLM"/>
    </source>
</evidence>
<feature type="region of interest" description="Disordered" evidence="2">
    <location>
        <begin position="205"/>
        <end position="257"/>
    </location>
</feature>
<gene>
    <name evidence="3" type="ORF">LR48_Vigan04g081900</name>
</gene>
<feature type="region of interest" description="Disordered" evidence="2">
    <location>
        <begin position="486"/>
        <end position="507"/>
    </location>
</feature>
<sequence length="983" mass="108062">MNDFDGLLTSDFGFKPQGKSAPMAAPKASSNNSSSLNFDLGSRSARASNSLAGHDSVNAASFDDLFSGGGKSDASYDFDSVFRRSADFRSKSVNLPAHDKPVYDKPMHDDDDDIFDGVPGLKSSSKFSYGDVLTPAAFDDLLGGLGKSKPSEKEERGVADFDDLIPGFGSSKVSTDGSNEGLSIDLMNLLLLAWHLIWINGSEGNEHNRRDNTIPTVPNIDLSSQPTINSSKKASGETDDPFKVFEPTSASTNSSSKYFTDPLGEISKFSSSRSTKNDSLSNSNGEVYDDINPFGALGNSVPAFSPERNSTKGSSSPNTTSDKESSGVSSVRSPERQTQNEILVDNDQEFHQAAFDMPTYSSNSYKPFGERSPSHDNDGFKPSNAQADMTPKYEEDFESNDDIWLTVSEVPLFTQPTAAPPPSRPPPPRPVHNLKSGGGSSASANVRKDSEFSSFPSSTHFSQGPKSTPAAAKLSFAFQFDELEDFATGKSLGNDNERGNGLADKELEMNSAAAAMKVAMDKAEAKFRHAKEVRERENTKAVKSKEPVQLEKDGRAVTEDGGKQERLDHEREQKEREQRRREKEMEEKEREQQRLEREREMARQAVERATREARERAAVEALQRAERAAVEKANAEARKRAERAAVQRVQAEARERAAAEAKERAEKAAAEAKEREVRERAAAARAESEARGKQERAAVERAAAEARERAAVQARERAAAARMNQQQNDNDLESFFSKGARANSVPRPPRSSTSDPVFDAQFQSKTSGVSSSMKKASSSTNIVDDLSSIFGAAPSSSGAFQEVEGESEERRKSRLERQQRAQDRAAKALAEKNQRDLQTQREQAEKHRLGETLDFEIKRWAAGKEGNLRALLSTLQYVLWPECGWQPVSLTDLITAAAVRKVYRKATLCIHPDKVQQKGATIQQKCIAEKVFDLLKHGISSIQKSFSNLRRTEQRQGSFVLATLMKGNHTPFQLPLPLLIAFD</sequence>
<organism evidence="3 4">
    <name type="scientific">Phaseolus angularis</name>
    <name type="common">Azuki bean</name>
    <name type="synonym">Vigna angularis</name>
    <dbReference type="NCBI Taxonomy" id="3914"/>
    <lineage>
        <taxon>Eukaryota</taxon>
        <taxon>Viridiplantae</taxon>
        <taxon>Streptophyta</taxon>
        <taxon>Embryophyta</taxon>
        <taxon>Tracheophyta</taxon>
        <taxon>Spermatophyta</taxon>
        <taxon>Magnoliopsida</taxon>
        <taxon>eudicotyledons</taxon>
        <taxon>Gunneridae</taxon>
        <taxon>Pentapetalae</taxon>
        <taxon>rosids</taxon>
        <taxon>fabids</taxon>
        <taxon>Fabales</taxon>
        <taxon>Fabaceae</taxon>
        <taxon>Papilionoideae</taxon>
        <taxon>50 kb inversion clade</taxon>
        <taxon>NPAAA clade</taxon>
        <taxon>indigoferoid/millettioid clade</taxon>
        <taxon>Phaseoleae</taxon>
        <taxon>Vigna</taxon>
    </lineage>
</organism>
<feature type="compositionally biased region" description="Polar residues" evidence="2">
    <location>
        <begin position="452"/>
        <end position="466"/>
    </location>
</feature>
<dbReference type="GO" id="GO:0031982">
    <property type="term" value="C:vesicle"/>
    <property type="evidence" value="ECO:0007669"/>
    <property type="project" value="TreeGrafter"/>
</dbReference>
<feature type="compositionally biased region" description="Polar residues" evidence="2">
    <location>
        <begin position="213"/>
        <end position="233"/>
    </location>
</feature>
<dbReference type="STRING" id="3914.A0A0L9UD37"/>
<feature type="region of interest" description="Disordered" evidence="2">
    <location>
        <begin position="291"/>
        <end position="343"/>
    </location>
</feature>
<evidence type="ECO:0000256" key="1">
    <source>
        <dbReference type="ARBA" id="ARBA00023054"/>
    </source>
</evidence>
<feature type="compositionally biased region" description="Basic and acidic residues" evidence="2">
    <location>
        <begin position="234"/>
        <end position="243"/>
    </location>
</feature>
<dbReference type="GO" id="GO:0072583">
    <property type="term" value="P:clathrin-dependent endocytosis"/>
    <property type="evidence" value="ECO:0007669"/>
    <property type="project" value="TreeGrafter"/>
</dbReference>
<reference evidence="4" key="1">
    <citation type="journal article" date="2015" name="Proc. Natl. Acad. Sci. U.S.A.">
        <title>Genome sequencing of adzuki bean (Vigna angularis) provides insight into high starch and low fat accumulation and domestication.</title>
        <authorList>
            <person name="Yang K."/>
            <person name="Tian Z."/>
            <person name="Chen C."/>
            <person name="Luo L."/>
            <person name="Zhao B."/>
            <person name="Wang Z."/>
            <person name="Yu L."/>
            <person name="Li Y."/>
            <person name="Sun Y."/>
            <person name="Li W."/>
            <person name="Chen Y."/>
            <person name="Li Y."/>
            <person name="Zhang Y."/>
            <person name="Ai D."/>
            <person name="Zhao J."/>
            <person name="Shang C."/>
            <person name="Ma Y."/>
            <person name="Wu B."/>
            <person name="Wang M."/>
            <person name="Gao L."/>
            <person name="Sun D."/>
            <person name="Zhang P."/>
            <person name="Guo F."/>
            <person name="Wang W."/>
            <person name="Li Y."/>
            <person name="Wang J."/>
            <person name="Varshney R.K."/>
            <person name="Wang J."/>
            <person name="Ling H.Q."/>
            <person name="Wan P."/>
        </authorList>
    </citation>
    <scope>NUCLEOTIDE SEQUENCE</scope>
    <source>
        <strain evidence="4">cv. Jingnong 6</strain>
    </source>
</reference>
<name>A0A0L9UD37_PHAAN</name>
<keyword evidence="1" id="KW-0175">Coiled coil</keyword>
<feature type="compositionally biased region" description="Polar residues" evidence="2">
    <location>
        <begin position="248"/>
        <end position="257"/>
    </location>
</feature>
<evidence type="ECO:0000256" key="2">
    <source>
        <dbReference type="SAM" id="MobiDB-lite"/>
    </source>
</evidence>
<feature type="compositionally biased region" description="Pro residues" evidence="2">
    <location>
        <begin position="418"/>
        <end position="430"/>
    </location>
</feature>
<dbReference type="SUPFAM" id="SSF46565">
    <property type="entry name" value="Chaperone J-domain"/>
    <property type="match status" value="1"/>
</dbReference>
<dbReference type="AlphaFoldDB" id="A0A0L9UD37"/>
<dbReference type="Gene3D" id="1.10.287.110">
    <property type="entry name" value="DnaJ domain"/>
    <property type="match status" value="1"/>
</dbReference>
<dbReference type="OMA" id="SKTHYIH"/>